<comment type="similarity">
    <text evidence="2">Belongs to the TPX2 family.</text>
</comment>
<evidence type="ECO:0000259" key="7">
    <source>
        <dbReference type="Pfam" id="PF06886"/>
    </source>
</evidence>
<feature type="compositionally biased region" description="Polar residues" evidence="6">
    <location>
        <begin position="230"/>
        <end position="239"/>
    </location>
</feature>
<dbReference type="EMBL" id="PNBA02000020">
    <property type="protein sequence ID" value="KAG6389869.1"/>
    <property type="molecule type" value="Genomic_DNA"/>
</dbReference>
<evidence type="ECO:0000256" key="6">
    <source>
        <dbReference type="SAM" id="MobiDB-lite"/>
    </source>
</evidence>
<feature type="compositionally biased region" description="Polar residues" evidence="6">
    <location>
        <begin position="484"/>
        <end position="496"/>
    </location>
</feature>
<dbReference type="InterPro" id="IPR027329">
    <property type="entry name" value="TPX2_C"/>
</dbReference>
<feature type="region of interest" description="Disordered" evidence="6">
    <location>
        <begin position="194"/>
        <end position="248"/>
    </location>
</feature>
<evidence type="ECO:0000256" key="1">
    <source>
        <dbReference type="ARBA" id="ARBA00004245"/>
    </source>
</evidence>
<keyword evidence="4" id="KW-0493">Microtubule</keyword>
<feature type="compositionally biased region" description="Basic and acidic residues" evidence="6">
    <location>
        <begin position="293"/>
        <end position="329"/>
    </location>
</feature>
<gene>
    <name evidence="8" type="ORF">SASPL_151344</name>
</gene>
<evidence type="ECO:0000256" key="5">
    <source>
        <dbReference type="ARBA" id="ARBA00023212"/>
    </source>
</evidence>
<feature type="region of interest" description="Disordered" evidence="6">
    <location>
        <begin position="293"/>
        <end position="335"/>
    </location>
</feature>
<reference evidence="8" key="2">
    <citation type="submission" date="2020-08" db="EMBL/GenBank/DDBJ databases">
        <title>Plant Genome Project.</title>
        <authorList>
            <person name="Zhang R.-G."/>
        </authorList>
    </citation>
    <scope>NUCLEOTIDE SEQUENCE</scope>
    <source>
        <strain evidence="8">Huo1</strain>
        <tissue evidence="8">Leaf</tissue>
    </source>
</reference>
<dbReference type="AlphaFoldDB" id="A0A8X8W8N3"/>
<reference evidence="8" key="1">
    <citation type="submission" date="2018-01" db="EMBL/GenBank/DDBJ databases">
        <authorList>
            <person name="Mao J.F."/>
        </authorList>
    </citation>
    <scope>NUCLEOTIDE SEQUENCE</scope>
    <source>
        <strain evidence="8">Huo1</strain>
        <tissue evidence="8">Leaf</tissue>
    </source>
</reference>
<dbReference type="InterPro" id="IPR044216">
    <property type="entry name" value="WDL7"/>
</dbReference>
<organism evidence="8">
    <name type="scientific">Salvia splendens</name>
    <name type="common">Scarlet sage</name>
    <dbReference type="NCBI Taxonomy" id="180675"/>
    <lineage>
        <taxon>Eukaryota</taxon>
        <taxon>Viridiplantae</taxon>
        <taxon>Streptophyta</taxon>
        <taxon>Embryophyta</taxon>
        <taxon>Tracheophyta</taxon>
        <taxon>Spermatophyta</taxon>
        <taxon>Magnoliopsida</taxon>
        <taxon>eudicotyledons</taxon>
        <taxon>Gunneridae</taxon>
        <taxon>Pentapetalae</taxon>
        <taxon>asterids</taxon>
        <taxon>lamiids</taxon>
        <taxon>Lamiales</taxon>
        <taxon>Lamiaceae</taxon>
        <taxon>Nepetoideae</taxon>
        <taxon>Mentheae</taxon>
        <taxon>Salviinae</taxon>
        <taxon>Salvia</taxon>
        <taxon>Salvia subgen. Calosphace</taxon>
        <taxon>core Calosphace</taxon>
    </lineage>
</organism>
<accession>A0A8X8W8N3</accession>
<dbReference type="PANTHER" id="PTHR47067:SF7">
    <property type="entry name" value="TPX2 (TARGETING PROTEIN FOR XKLP2) PROTEIN FAMILY"/>
    <property type="match status" value="1"/>
</dbReference>
<dbReference type="PANTHER" id="PTHR47067">
    <property type="entry name" value="TPX2 (TARGETING PROTEIN FOR XKLP2) PROTEIN FAMILY-RELATED"/>
    <property type="match status" value="1"/>
</dbReference>
<dbReference type="Pfam" id="PF06886">
    <property type="entry name" value="TPX2"/>
    <property type="match status" value="1"/>
</dbReference>
<proteinExistence type="inferred from homology"/>
<comment type="caution">
    <text evidence="8">The sequence shown here is derived from an EMBL/GenBank/DDBJ whole genome shotgun (WGS) entry which is preliminary data.</text>
</comment>
<feature type="domain" description="TPX2 C-terminal" evidence="7">
    <location>
        <begin position="365"/>
        <end position="426"/>
    </location>
</feature>
<evidence type="ECO:0000256" key="2">
    <source>
        <dbReference type="ARBA" id="ARBA00005885"/>
    </source>
</evidence>
<evidence type="ECO:0000313" key="9">
    <source>
        <dbReference type="Proteomes" id="UP000298416"/>
    </source>
</evidence>
<evidence type="ECO:0000256" key="3">
    <source>
        <dbReference type="ARBA" id="ARBA00022490"/>
    </source>
</evidence>
<feature type="compositionally biased region" description="Polar residues" evidence="6">
    <location>
        <begin position="199"/>
        <end position="211"/>
    </location>
</feature>
<name>A0A8X8W8N3_SALSN</name>
<feature type="compositionally biased region" description="Polar residues" evidence="6">
    <location>
        <begin position="435"/>
        <end position="455"/>
    </location>
</feature>
<dbReference type="GO" id="GO:0005874">
    <property type="term" value="C:microtubule"/>
    <property type="evidence" value="ECO:0007669"/>
    <property type="project" value="UniProtKB-KW"/>
</dbReference>
<evidence type="ECO:0000313" key="8">
    <source>
        <dbReference type="EMBL" id="KAG6389869.1"/>
    </source>
</evidence>
<evidence type="ECO:0000256" key="4">
    <source>
        <dbReference type="ARBA" id="ARBA00022701"/>
    </source>
</evidence>
<keyword evidence="9" id="KW-1185">Reference proteome</keyword>
<protein>
    <recommendedName>
        <fullName evidence="7">TPX2 C-terminal domain-containing protein</fullName>
    </recommendedName>
</protein>
<sequence>MAGEIGESVRLEFKAESFLSGSISFGRYEREDLCWERRSSFSHNRYLEEVERCSKPGSVTEKKAILEAHFRKKGIFGICSPRIRSDVVYQVSDNDATENRCYGDEFAHTHSPKPDEGMDRSVCGSEHGMKVQEGEVSDSSSLDAQIEYSCDDARDFDCCSERGTVEEEHCDNLGSVLSMDSRLETEVDEALDRDAANSEMANVSNPSTALISDNHGVDENEDASLEGQRVSASEENAPSQAEHVKPTSLRLVSVTKTRRYAFNRGVSNGSEKRPNKTVYNDRTILEAEKKIKEATAEGKQSKQKSPKHEPDSKAKCVDDIRRGDKESRNKRTRVPRSCALREAPSRVKPAGGAPQRFVKQDTYRFSFKCNARAERRKEFDKKIDENIRAREAERRKIQQKAEAEIKQLRKTLNFKARPLPSFYHRVEREPHRTKTSQQRVARNAKPTTKCLSRCSISERSRASLKAGMEKGGGGRKKNVDESRASSCHSTVTSDSNPPSPAVSS</sequence>
<keyword evidence="3" id="KW-0963">Cytoplasm</keyword>
<dbReference type="Proteomes" id="UP000298416">
    <property type="component" value="Unassembled WGS sequence"/>
</dbReference>
<feature type="region of interest" description="Disordered" evidence="6">
    <location>
        <begin position="427"/>
        <end position="504"/>
    </location>
</feature>
<dbReference type="OrthoDB" id="758458at2759"/>
<keyword evidence="5" id="KW-0206">Cytoskeleton</keyword>
<comment type="subcellular location">
    <subcellularLocation>
        <location evidence="1">Cytoplasm</location>
        <location evidence="1">Cytoskeleton</location>
    </subcellularLocation>
</comment>